<keyword evidence="2" id="KW-0808">Transferase</keyword>
<reference evidence="2 3" key="1">
    <citation type="submission" date="2018-08" db="EMBL/GenBank/DDBJ databases">
        <title>A genome reference for cultivated species of the human gut microbiota.</title>
        <authorList>
            <person name="Zou Y."/>
            <person name="Xue W."/>
            <person name="Luo G."/>
        </authorList>
    </citation>
    <scope>NUCLEOTIDE SEQUENCE [LARGE SCALE GENOMIC DNA]</scope>
    <source>
        <strain evidence="2 3">AF10-31</strain>
    </source>
</reference>
<comment type="caution">
    <text evidence="2">The sequence shown here is derived from an EMBL/GenBank/DDBJ whole genome shotgun (WGS) entry which is preliminary data.</text>
</comment>
<accession>A0A413CX68</accession>
<sequence length="219" mass="25357">MNTFERQKDILSIIEKLDISPTLFKNATEKYKALAKYLNDNGLEADMYPQGSFAIGTVVRPNVKNPDANYDLDFICQVRGTRDDYSPSKLRELIEEKLSLSDLYGGKLEIYPECFTIEYAAINGVGFSIDIVPAAEENAENKKRLIEKCNYPELIEDSISIPKQNSEKNYCWLTNNPKGFRTWFDSINAPFIEASKNDFRNRFFTKQQNYIRFSRRNPK</sequence>
<name>A0A413CX68_9FIRM</name>
<protein>
    <submittedName>
        <fullName evidence="2">Nucleotidyltransferase</fullName>
    </submittedName>
</protein>
<dbReference type="EMBL" id="QSAT01000006">
    <property type="protein sequence ID" value="RGW76090.1"/>
    <property type="molecule type" value="Genomic_DNA"/>
</dbReference>
<dbReference type="CDD" id="cd05400">
    <property type="entry name" value="NT_2-5OAS_ClassI-CCAase"/>
    <property type="match status" value="1"/>
</dbReference>
<evidence type="ECO:0000256" key="1">
    <source>
        <dbReference type="ARBA" id="ARBA00023118"/>
    </source>
</evidence>
<gene>
    <name evidence="2" type="ORF">DWV56_02895</name>
</gene>
<dbReference type="GO" id="GO:0016779">
    <property type="term" value="F:nucleotidyltransferase activity"/>
    <property type="evidence" value="ECO:0007669"/>
    <property type="project" value="InterPro"/>
</dbReference>
<evidence type="ECO:0000313" key="2">
    <source>
        <dbReference type="EMBL" id="RGW76090.1"/>
    </source>
</evidence>
<dbReference type="InterPro" id="IPR006116">
    <property type="entry name" value="NT_2-5OAS_ClassI-CCAase"/>
</dbReference>
<dbReference type="Proteomes" id="UP000284651">
    <property type="component" value="Unassembled WGS sequence"/>
</dbReference>
<evidence type="ECO:0000313" key="3">
    <source>
        <dbReference type="Proteomes" id="UP000284651"/>
    </source>
</evidence>
<proteinExistence type="predicted"/>
<dbReference type="AlphaFoldDB" id="A0A413CX68"/>
<organism evidence="2 3">
    <name type="scientific">Holdemanella biformis</name>
    <dbReference type="NCBI Taxonomy" id="1735"/>
    <lineage>
        <taxon>Bacteria</taxon>
        <taxon>Bacillati</taxon>
        <taxon>Bacillota</taxon>
        <taxon>Erysipelotrichia</taxon>
        <taxon>Erysipelotrichales</taxon>
        <taxon>Erysipelotrichaceae</taxon>
        <taxon>Holdemanella</taxon>
    </lineage>
</organism>
<dbReference type="RefSeq" id="WP_118356824.1">
    <property type="nucleotide sequence ID" value="NZ_JAQEGG010000042.1"/>
</dbReference>
<keyword evidence="1" id="KW-0051">Antiviral defense</keyword>
<dbReference type="GO" id="GO:0051607">
    <property type="term" value="P:defense response to virus"/>
    <property type="evidence" value="ECO:0007669"/>
    <property type="project" value="UniProtKB-KW"/>
</dbReference>